<dbReference type="FunFam" id="1.10.10.750:FF:000001">
    <property type="entry name" value="TBC1 domain family member 10A"/>
    <property type="match status" value="1"/>
</dbReference>
<dbReference type="FunFam" id="1.10.472.80:FF:000027">
    <property type="entry name" value="GTPase activating protein (Evi5)"/>
    <property type="match status" value="1"/>
</dbReference>
<evidence type="ECO:0000256" key="1">
    <source>
        <dbReference type="SAM" id="MobiDB-lite"/>
    </source>
</evidence>
<sequence>MEEEVRDLRNDGSGARDGTAERDCADTLASGGSIHVPLVPGVVPHCSESNGDEDEEQLIDEFGFILDKEEKERDLLYVRNTDGKMVVRRQIKWNDMTSNWEEICTKRRAKLKERCRKGIPASFRGIAWQLLIGSRQQMMDPRNAGVYESLRNKKLSDTQVTEVISRDLARTFPKHILFRKEGGIGQTFLRNVLHAYACADPEVGYVQGMGFVVGALSTQMAEEEAFWALHALMYSNTIQLREMYRPGFPMLHRLFYQLKRLMEKLLPNLHHHFQKLGVEPAFFASQWFMTLFVYHFNFRGLLRIWDVFMSEGWKIIFRVAIALMGWEERRLLSMQFDEIIPALKNLHQDKDPDEIVQRAHRVKFKTKELQGFGLEFDGTQAAGGV</sequence>
<feature type="region of interest" description="Disordered" evidence="1">
    <location>
        <begin position="1"/>
        <end position="21"/>
    </location>
</feature>
<dbReference type="OMA" id="QICHKYL"/>
<dbReference type="PANTHER" id="PTHR47219:SF9">
    <property type="entry name" value="GTPASE ACTIVATING PROTEIN AND CENTROSOME-ASSOCIATED, ISOFORM B"/>
    <property type="match status" value="1"/>
</dbReference>
<organism evidence="3">
    <name type="scientific">Trypanosoma vivax (strain Y486)</name>
    <dbReference type="NCBI Taxonomy" id="1055687"/>
    <lineage>
        <taxon>Eukaryota</taxon>
        <taxon>Discoba</taxon>
        <taxon>Euglenozoa</taxon>
        <taxon>Kinetoplastea</taxon>
        <taxon>Metakinetoplastina</taxon>
        <taxon>Trypanosomatida</taxon>
        <taxon>Trypanosomatidae</taxon>
        <taxon>Trypanosoma</taxon>
        <taxon>Duttonella</taxon>
    </lineage>
</organism>
<proteinExistence type="predicted"/>
<feature type="domain" description="Rab-GAP TBC" evidence="2">
    <location>
        <begin position="118"/>
        <end position="312"/>
    </location>
</feature>
<dbReference type="Gene3D" id="1.10.10.750">
    <property type="entry name" value="Ypt/Rab-GAP domain of gyp1p, domain 1"/>
    <property type="match status" value="1"/>
</dbReference>
<dbReference type="GO" id="GO:0031267">
    <property type="term" value="F:small GTPase binding"/>
    <property type="evidence" value="ECO:0007669"/>
    <property type="project" value="TreeGrafter"/>
</dbReference>
<dbReference type="Pfam" id="PF00566">
    <property type="entry name" value="RabGAP-TBC"/>
    <property type="match status" value="1"/>
</dbReference>
<protein>
    <submittedName>
        <fullName evidence="3">Putative rab-like GTPase activating protein</fullName>
    </submittedName>
</protein>
<evidence type="ECO:0000313" key="3">
    <source>
        <dbReference type="EMBL" id="CCC51812.1"/>
    </source>
</evidence>
<evidence type="ECO:0000259" key="2">
    <source>
        <dbReference type="PROSITE" id="PS50086"/>
    </source>
</evidence>
<reference evidence="3" key="1">
    <citation type="journal article" date="2012" name="Proc. Natl. Acad. Sci. U.S.A.">
        <title>Antigenic diversity is generated by distinct evolutionary mechanisms in African trypanosome species.</title>
        <authorList>
            <person name="Jackson A.P."/>
            <person name="Berry A."/>
            <person name="Aslett M."/>
            <person name="Allison H.C."/>
            <person name="Burton P."/>
            <person name="Vavrova-Anderson J."/>
            <person name="Brown R."/>
            <person name="Browne H."/>
            <person name="Corton N."/>
            <person name="Hauser H."/>
            <person name="Gamble J."/>
            <person name="Gilderthorp R."/>
            <person name="Marcello L."/>
            <person name="McQuillan J."/>
            <person name="Otto T.D."/>
            <person name="Quail M.A."/>
            <person name="Sanders M.J."/>
            <person name="van Tonder A."/>
            <person name="Ginger M.L."/>
            <person name="Field M.C."/>
            <person name="Barry J.D."/>
            <person name="Hertz-Fowler C."/>
            <person name="Berriman M."/>
        </authorList>
    </citation>
    <scope>NUCLEOTIDE SEQUENCE</scope>
    <source>
        <strain evidence="3">Y486</strain>
    </source>
</reference>
<dbReference type="PROSITE" id="PS50086">
    <property type="entry name" value="TBC_RABGAP"/>
    <property type="match status" value="1"/>
</dbReference>
<gene>
    <name evidence="3" type="ORF">TVY486_1008580</name>
</gene>
<dbReference type="SMART" id="SM00164">
    <property type="entry name" value="TBC"/>
    <property type="match status" value="1"/>
</dbReference>
<dbReference type="Gene3D" id="1.10.472.80">
    <property type="entry name" value="Ypt/Rab-GAP domain of gyp1p, domain 3"/>
    <property type="match status" value="1"/>
</dbReference>
<dbReference type="PANTHER" id="PTHR47219">
    <property type="entry name" value="RAB GTPASE-ACTIVATING PROTEIN 1-LIKE"/>
    <property type="match status" value="1"/>
</dbReference>
<dbReference type="Gene3D" id="1.10.8.270">
    <property type="entry name" value="putative rabgap domain of human tbc1 domain family member 14 like domains"/>
    <property type="match status" value="1"/>
</dbReference>
<dbReference type="InterPro" id="IPR050302">
    <property type="entry name" value="Rab_GAP_TBC_domain"/>
</dbReference>
<dbReference type="InterPro" id="IPR000195">
    <property type="entry name" value="Rab-GAP-TBC_dom"/>
</dbReference>
<feature type="compositionally biased region" description="Basic and acidic residues" evidence="1">
    <location>
        <begin position="1"/>
        <end position="10"/>
    </location>
</feature>
<dbReference type="GO" id="GO:0005096">
    <property type="term" value="F:GTPase activator activity"/>
    <property type="evidence" value="ECO:0007669"/>
    <property type="project" value="TreeGrafter"/>
</dbReference>
<accession>G0U7F4</accession>
<dbReference type="SUPFAM" id="SSF47923">
    <property type="entry name" value="Ypt/Rab-GAP domain of gyp1p"/>
    <property type="match status" value="2"/>
</dbReference>
<name>G0U7F4_TRYVY</name>
<dbReference type="VEuPathDB" id="TriTrypDB:TvY486_1008580"/>
<dbReference type="AlphaFoldDB" id="G0U7F4"/>
<dbReference type="InterPro" id="IPR035969">
    <property type="entry name" value="Rab-GAP_TBC_sf"/>
</dbReference>
<dbReference type="EMBL" id="HE573026">
    <property type="protein sequence ID" value="CCC51812.1"/>
    <property type="molecule type" value="Genomic_DNA"/>
</dbReference>
<dbReference type="FunFam" id="1.10.8.270:FF:000016">
    <property type="entry name" value="TBC1 domain family member 2A"/>
    <property type="match status" value="1"/>
</dbReference>